<name>A0A2K8NZJ9_9MOLU</name>
<dbReference type="EMBL" id="CP024964">
    <property type="protein sequence ID" value="ATZ18063.1"/>
    <property type="molecule type" value="Genomic_DNA"/>
</dbReference>
<keyword evidence="2" id="KW-1185">Reference proteome</keyword>
<evidence type="ECO:0000313" key="1">
    <source>
        <dbReference type="EMBL" id="ATZ18063.1"/>
    </source>
</evidence>
<sequence>MINNQIMNLNVNKEDKEYLLSILLEDSSLPSDKKLILSASIIKTELGKVIVICDQKNIYLLEFLNKKNLVKRIIKFKTDTNTKITIEKIIQL</sequence>
<dbReference type="KEGG" id="eml:EMELA_v1c05280"/>
<dbReference type="AlphaFoldDB" id="A0A2K8NZJ9"/>
<protein>
    <submittedName>
        <fullName evidence="1">Uncharacterized protein</fullName>
    </submittedName>
</protein>
<dbReference type="Proteomes" id="UP000231896">
    <property type="component" value="Chromosome"/>
</dbReference>
<accession>A0A2K8NZJ9</accession>
<organism evidence="1 2">
    <name type="scientific">Mesoplasma melaleucae</name>
    <dbReference type="NCBI Taxonomy" id="81459"/>
    <lineage>
        <taxon>Bacteria</taxon>
        <taxon>Bacillati</taxon>
        <taxon>Mycoplasmatota</taxon>
        <taxon>Mollicutes</taxon>
        <taxon>Entomoplasmatales</taxon>
        <taxon>Entomoplasmataceae</taxon>
        <taxon>Mesoplasma</taxon>
    </lineage>
</organism>
<proteinExistence type="predicted"/>
<gene>
    <name evidence="1" type="ORF">EMELA_v1c05280</name>
</gene>
<dbReference type="RefSeq" id="WP_028124104.1">
    <property type="nucleotide sequence ID" value="NZ_CP024964.1"/>
</dbReference>
<reference evidence="1 2" key="1">
    <citation type="submission" date="2017-11" db="EMBL/GenBank/DDBJ databases">
        <title>Genome sequence of Entomoplasma melaleucae M1 (ATCC 49191).</title>
        <authorList>
            <person name="Lo W.-S."/>
            <person name="Gasparich G.E."/>
            <person name="Kuo C.-H."/>
        </authorList>
    </citation>
    <scope>NUCLEOTIDE SEQUENCE [LARGE SCALE GENOMIC DNA]</scope>
    <source>
        <strain evidence="1 2">M1</strain>
    </source>
</reference>
<evidence type="ECO:0000313" key="2">
    <source>
        <dbReference type="Proteomes" id="UP000231896"/>
    </source>
</evidence>